<feature type="transmembrane region" description="Helical" evidence="1">
    <location>
        <begin position="37"/>
        <end position="59"/>
    </location>
</feature>
<dbReference type="AlphaFoldDB" id="A0AAP9GSZ9"/>
<evidence type="ECO:0000313" key="2">
    <source>
        <dbReference type="EMBL" id="QGM26484.1"/>
    </source>
</evidence>
<protein>
    <submittedName>
        <fullName evidence="2">Uncharacterized protein</fullName>
    </submittedName>
</protein>
<reference evidence="3" key="1">
    <citation type="submission" date="2019-11" db="EMBL/GenBank/DDBJ databases">
        <title>Escherichia coli 1916D6.</title>
        <authorList>
            <person name="Yao H."/>
            <person name="Du X."/>
            <person name="Yu R."/>
            <person name="Li A."/>
        </authorList>
    </citation>
    <scope>NUCLEOTIDE SEQUENCE [LARGE SCALE GENOMIC DNA]</scope>
    <source>
        <strain evidence="3">19110F47</strain>
    </source>
</reference>
<organism evidence="2 3">
    <name type="scientific">Acinetobacter towneri</name>
    <dbReference type="NCBI Taxonomy" id="202956"/>
    <lineage>
        <taxon>Bacteria</taxon>
        <taxon>Pseudomonadati</taxon>
        <taxon>Pseudomonadota</taxon>
        <taxon>Gammaproteobacteria</taxon>
        <taxon>Moraxellales</taxon>
        <taxon>Moraxellaceae</taxon>
        <taxon>Acinetobacter</taxon>
    </lineage>
</organism>
<name>A0AAP9GSZ9_9GAMM</name>
<keyword evidence="1" id="KW-0472">Membrane</keyword>
<dbReference type="EMBL" id="CP046045">
    <property type="protein sequence ID" value="QGM26484.1"/>
    <property type="molecule type" value="Genomic_DNA"/>
</dbReference>
<dbReference type="Proteomes" id="UP000405075">
    <property type="component" value="Chromosome"/>
</dbReference>
<keyword evidence="1" id="KW-1133">Transmembrane helix</keyword>
<keyword evidence="1" id="KW-0812">Transmembrane</keyword>
<gene>
    <name evidence="2" type="ORF">GJD93_01620</name>
</gene>
<proteinExistence type="predicted"/>
<evidence type="ECO:0000256" key="1">
    <source>
        <dbReference type="SAM" id="Phobius"/>
    </source>
</evidence>
<sequence length="73" mass="8625">MLFSVFYVGDSCQGWGREFESRFPLQIQKNPHRKMGAFLLILYYVIPNHTFFIIFYFTVSGPKYDIFVGSCKK</sequence>
<accession>A0AAP9GSZ9</accession>
<evidence type="ECO:0000313" key="3">
    <source>
        <dbReference type="Proteomes" id="UP000405075"/>
    </source>
</evidence>